<dbReference type="InterPro" id="IPR002182">
    <property type="entry name" value="NB-ARC"/>
</dbReference>
<dbReference type="GO" id="GO:0003677">
    <property type="term" value="F:DNA binding"/>
    <property type="evidence" value="ECO:0007669"/>
    <property type="project" value="InterPro"/>
</dbReference>
<dbReference type="SUPFAM" id="SSF48452">
    <property type="entry name" value="TPR-like"/>
    <property type="match status" value="1"/>
</dbReference>
<name>A0A7I7R3I7_9MYCO</name>
<evidence type="ECO:0000256" key="1">
    <source>
        <dbReference type="SAM" id="MobiDB-lite"/>
    </source>
</evidence>
<reference evidence="2 3" key="1">
    <citation type="submission" date="2017-02" db="EMBL/GenBank/DDBJ databases">
        <title>The new phylogeny of genus Mycobacterium.</title>
        <authorList>
            <person name="Tortoli E."/>
            <person name="Trovato A."/>
            <person name="Cirillo D.M."/>
        </authorList>
    </citation>
    <scope>NUCLEOTIDE SEQUENCE [LARGE SCALE GENOMIC DNA]</scope>
    <source>
        <strain evidence="2 3">DSM 45633</strain>
    </source>
</reference>
<dbReference type="InterPro" id="IPR000792">
    <property type="entry name" value="Tscrpt_reg_LuxR_C"/>
</dbReference>
<accession>A0A7I7R3I7</accession>
<dbReference type="PRINTS" id="PR00364">
    <property type="entry name" value="DISEASERSIST"/>
</dbReference>
<feature type="region of interest" description="Disordered" evidence="1">
    <location>
        <begin position="1"/>
        <end position="42"/>
    </location>
</feature>
<dbReference type="InterPro" id="IPR036388">
    <property type="entry name" value="WH-like_DNA-bd_sf"/>
</dbReference>
<dbReference type="Pfam" id="PF00196">
    <property type="entry name" value="GerE"/>
    <property type="match status" value="1"/>
</dbReference>
<organism evidence="2 3">
    <name type="scientific">Mycolicibacter minnesotensis</name>
    <dbReference type="NCBI Taxonomy" id="1118379"/>
    <lineage>
        <taxon>Bacteria</taxon>
        <taxon>Bacillati</taxon>
        <taxon>Actinomycetota</taxon>
        <taxon>Actinomycetes</taxon>
        <taxon>Mycobacteriales</taxon>
        <taxon>Mycobacteriaceae</taxon>
        <taxon>Mycolicibacter</taxon>
    </lineage>
</organism>
<dbReference type="PANTHER" id="PTHR47691:SF3">
    <property type="entry name" value="HTH-TYPE TRANSCRIPTIONAL REGULATOR RV0890C-RELATED"/>
    <property type="match status" value="1"/>
</dbReference>
<dbReference type="RefSeq" id="WP_083027506.1">
    <property type="nucleotide sequence ID" value="NZ_JACKRY010000291.1"/>
</dbReference>
<dbReference type="EMBL" id="MVHZ01000022">
    <property type="protein sequence ID" value="ORA98431.1"/>
    <property type="molecule type" value="Genomic_DNA"/>
</dbReference>
<proteinExistence type="predicted"/>
<evidence type="ECO:0000313" key="2">
    <source>
        <dbReference type="EMBL" id="ORA98431.1"/>
    </source>
</evidence>
<comment type="caution">
    <text evidence="2">The sequence shown here is derived from an EMBL/GenBank/DDBJ whole genome shotgun (WGS) entry which is preliminary data.</text>
</comment>
<dbReference type="Gene3D" id="3.40.50.300">
    <property type="entry name" value="P-loop containing nucleotide triphosphate hydrolases"/>
    <property type="match status" value="1"/>
</dbReference>
<dbReference type="SMART" id="SM00421">
    <property type="entry name" value="HTH_LUXR"/>
    <property type="match status" value="1"/>
</dbReference>
<dbReference type="PROSITE" id="PS00622">
    <property type="entry name" value="HTH_LUXR_1"/>
    <property type="match status" value="1"/>
</dbReference>
<dbReference type="PROSITE" id="PS50043">
    <property type="entry name" value="HTH_LUXR_2"/>
    <property type="match status" value="1"/>
</dbReference>
<dbReference type="GO" id="GO:0043531">
    <property type="term" value="F:ADP binding"/>
    <property type="evidence" value="ECO:0007669"/>
    <property type="project" value="InterPro"/>
</dbReference>
<dbReference type="Proteomes" id="UP000192320">
    <property type="component" value="Unassembled WGS sequence"/>
</dbReference>
<dbReference type="OrthoDB" id="136365at2"/>
<dbReference type="InterPro" id="IPR016032">
    <property type="entry name" value="Sig_transdc_resp-reg_C-effctor"/>
</dbReference>
<evidence type="ECO:0000313" key="3">
    <source>
        <dbReference type="Proteomes" id="UP000192320"/>
    </source>
</evidence>
<dbReference type="SUPFAM" id="SSF46894">
    <property type="entry name" value="C-terminal effector domain of the bipartite response regulators"/>
    <property type="match status" value="1"/>
</dbReference>
<gene>
    <name evidence="2" type="ORF">BST33_16520</name>
</gene>
<keyword evidence="3" id="KW-1185">Reference proteome</keyword>
<dbReference type="Pfam" id="PF25872">
    <property type="entry name" value="HTH_77"/>
    <property type="match status" value="1"/>
</dbReference>
<dbReference type="PANTHER" id="PTHR47691">
    <property type="entry name" value="REGULATOR-RELATED"/>
    <property type="match status" value="1"/>
</dbReference>
<protein>
    <submittedName>
        <fullName evidence="2">Uncharacterized protein</fullName>
    </submittedName>
</protein>
<dbReference type="InterPro" id="IPR027417">
    <property type="entry name" value="P-loop_NTPase"/>
</dbReference>
<dbReference type="SUPFAM" id="SSF52540">
    <property type="entry name" value="P-loop containing nucleoside triphosphate hydrolases"/>
    <property type="match status" value="1"/>
</dbReference>
<sequence length="950" mass="101469">MLDPSEFDAPPVSPAAVQGQSNPVNALPPPRSRSTAGGGRLPAQLTSFVGRQTELTELRRLVCDHRLVTLVGPGGVGKTRLAQQLADESVGGFADDTWWVDLAPITDPDLVADRVAHTLGLPDQPGYSAAATLIRFIADRQLLLVLDNCEHLLDGCAALITTLLETGSRLTIVTTSREPIGVAGEVTWATPSLSLADEAVDLFIQRARLVRPDFVGTGAAAVPVAEICRHLDGLPLAIELAATRVRAWSLPEIVAGLRERLDLLAGGARTAVARHQTLRASVDWSHDLLSEPEQVVFRRLAVFLGGFDLDAAHAVSGDADLPRHQIINNLIGLVDKSLVVADNTEQTTRYRMLETVRHYALEKLDAAGETATVRTRHREHYTARFENRVATGHRWSIQHAEIEIGNLRSAFTWSRTHGGVEFAARLASSLLPLWIHSRTQEGLAWLDAILTDSIAATPAIRARALADKTIIATWNGDYAGIDQAEQAVAIARELGDPALLAWALTACGAIYCFCPEIALPHFAEAIELAPNLDDDSRLSRIYALQAYAAFVAGDAAMVYRAAEQGQDLADALGDWAVRRLCLICIGYAHMLSGDLANAVAHARESGTEPEADHDPWFSSKRLLILAEALARQGDITGAHAAAEGSLAAASGLVAYNQSISLGALAETLLAAGDVPAALAASEAARAADALPETMAIIGNPIARTALAAGDVTAARRWADEALAVASGAHRTMLLEIRTRVAIAEGKVQQAERDAHDALATAARAGAYLGVPEVIECLATLAIDSGDHREAALLFGSAEAIREHTGTVRYRIYDADYRTALDTLREVMPEKDFQKSWAAGAALSTAGAIAHTQQCSNQTRAGHNRPSIGWAALTPAEINVVGLVCEGLRSKEIAAKLSVSSRTVDAHLGHIYTKLGLSSRVQLAREAALHAQNGNPPGTRRRRRLVNRETP</sequence>
<dbReference type="Pfam" id="PF00931">
    <property type="entry name" value="NB-ARC"/>
    <property type="match status" value="1"/>
</dbReference>
<dbReference type="PRINTS" id="PR00038">
    <property type="entry name" value="HTHLUXR"/>
</dbReference>
<dbReference type="GO" id="GO:0006355">
    <property type="term" value="P:regulation of DNA-templated transcription"/>
    <property type="evidence" value="ECO:0007669"/>
    <property type="project" value="InterPro"/>
</dbReference>
<dbReference type="InterPro" id="IPR058852">
    <property type="entry name" value="HTH_77"/>
</dbReference>
<dbReference type="Gene3D" id="1.10.10.10">
    <property type="entry name" value="Winged helix-like DNA-binding domain superfamily/Winged helix DNA-binding domain"/>
    <property type="match status" value="1"/>
</dbReference>
<feature type="region of interest" description="Disordered" evidence="1">
    <location>
        <begin position="930"/>
        <end position="950"/>
    </location>
</feature>
<dbReference type="InterPro" id="IPR011990">
    <property type="entry name" value="TPR-like_helical_dom_sf"/>
</dbReference>
<dbReference type="AlphaFoldDB" id="A0A7I7R3I7"/>
<dbReference type="CDD" id="cd06170">
    <property type="entry name" value="LuxR_C_like"/>
    <property type="match status" value="1"/>
</dbReference>
<dbReference type="Gene3D" id="1.25.40.10">
    <property type="entry name" value="Tetratricopeptide repeat domain"/>
    <property type="match status" value="1"/>
</dbReference>